<dbReference type="PANTHER" id="PTHR42887">
    <property type="entry name" value="OS12G0638800 PROTEIN"/>
    <property type="match status" value="1"/>
</dbReference>
<name>A0A2P8QYX1_9BACT</name>
<evidence type="ECO:0000259" key="4">
    <source>
        <dbReference type="Pfam" id="PF03486"/>
    </source>
</evidence>
<dbReference type="PRINTS" id="PR00420">
    <property type="entry name" value="RNGMNOXGNASE"/>
</dbReference>
<gene>
    <name evidence="6" type="ORF">CQ405_07725</name>
</gene>
<dbReference type="SUPFAM" id="SSF51905">
    <property type="entry name" value="FAD/NAD(P)-binding domain"/>
    <property type="match status" value="1"/>
</dbReference>
<dbReference type="Gene3D" id="2.40.30.10">
    <property type="entry name" value="Translation factors"/>
    <property type="match status" value="1"/>
</dbReference>
<dbReference type="NCBIfam" id="TIGR00275">
    <property type="entry name" value="aminoacetone oxidase family FAD-binding enzyme"/>
    <property type="match status" value="1"/>
</dbReference>
<dbReference type="AlphaFoldDB" id="A0A2P8QYX1"/>
<dbReference type="Gene3D" id="1.10.8.260">
    <property type="entry name" value="HI0933 insert domain-like"/>
    <property type="match status" value="1"/>
</dbReference>
<dbReference type="InterPro" id="IPR004792">
    <property type="entry name" value="BaiN-like"/>
</dbReference>
<dbReference type="Pfam" id="PF22780">
    <property type="entry name" value="HI0933_like_1st"/>
    <property type="match status" value="1"/>
</dbReference>
<dbReference type="EMBL" id="PDHH01000007">
    <property type="protein sequence ID" value="PSM51450.1"/>
    <property type="molecule type" value="Genomic_DNA"/>
</dbReference>
<dbReference type="InterPro" id="IPR055178">
    <property type="entry name" value="RsdA/BaiN/AoA(So)-like_dom"/>
</dbReference>
<accession>A0A2P8QYX1</accession>
<dbReference type="PANTHER" id="PTHR42887:SF2">
    <property type="entry name" value="OS12G0638800 PROTEIN"/>
    <property type="match status" value="1"/>
</dbReference>
<evidence type="ECO:0000313" key="6">
    <source>
        <dbReference type="EMBL" id="PSM51450.1"/>
    </source>
</evidence>
<evidence type="ECO:0000256" key="2">
    <source>
        <dbReference type="ARBA" id="ARBA00022630"/>
    </source>
</evidence>
<comment type="cofactor">
    <cofactor evidence="1">
        <name>FAD</name>
        <dbReference type="ChEBI" id="CHEBI:57692"/>
    </cofactor>
</comment>
<feature type="domain" description="RsdA/BaiN/AoA(So)-like Rossmann fold-like" evidence="4">
    <location>
        <begin position="5"/>
        <end position="404"/>
    </location>
</feature>
<dbReference type="Gene3D" id="3.50.50.60">
    <property type="entry name" value="FAD/NAD(P)-binding domain"/>
    <property type="match status" value="1"/>
</dbReference>
<evidence type="ECO:0000256" key="1">
    <source>
        <dbReference type="ARBA" id="ARBA00001974"/>
    </source>
</evidence>
<keyword evidence="3" id="KW-0274">FAD</keyword>
<feature type="domain" description="RsdA/BaiN/AoA(So)-like insert" evidence="5">
    <location>
        <begin position="189"/>
        <end position="352"/>
    </location>
</feature>
<evidence type="ECO:0000313" key="7">
    <source>
        <dbReference type="Proteomes" id="UP000240535"/>
    </source>
</evidence>
<protein>
    <submittedName>
        <fullName evidence="6">Aminoacetone oxidase family FAD-binding enzyme</fullName>
    </submittedName>
</protein>
<dbReference type="SUPFAM" id="SSF160996">
    <property type="entry name" value="HI0933 insert domain-like"/>
    <property type="match status" value="1"/>
</dbReference>
<reference evidence="7" key="1">
    <citation type="submission" date="2017-10" db="EMBL/GenBank/DDBJ databases">
        <title>Campylobacter species from seals.</title>
        <authorList>
            <person name="Gilbert M.J."/>
            <person name="Zomer A.L."/>
            <person name="Timmerman A.J."/>
            <person name="Duim B."/>
            <person name="Wagenaar J.A."/>
        </authorList>
    </citation>
    <scope>NUCLEOTIDE SEQUENCE [LARGE SCALE GENOMIC DNA]</scope>
    <source>
        <strain evidence="7">17S00004-5</strain>
    </source>
</reference>
<dbReference type="Pfam" id="PF03486">
    <property type="entry name" value="HI0933_like"/>
    <property type="match status" value="1"/>
</dbReference>
<comment type="caution">
    <text evidence="6">The sequence shown here is derived from an EMBL/GenBank/DDBJ whole genome shotgun (WGS) entry which is preliminary data.</text>
</comment>
<evidence type="ECO:0000256" key="3">
    <source>
        <dbReference type="ARBA" id="ARBA00022827"/>
    </source>
</evidence>
<dbReference type="InterPro" id="IPR036188">
    <property type="entry name" value="FAD/NAD-bd_sf"/>
</dbReference>
<organism evidence="6 7">
    <name type="scientific">Campylobacter blaseri</name>
    <dbReference type="NCBI Taxonomy" id="2042961"/>
    <lineage>
        <taxon>Bacteria</taxon>
        <taxon>Pseudomonadati</taxon>
        <taxon>Campylobacterota</taxon>
        <taxon>Epsilonproteobacteria</taxon>
        <taxon>Campylobacterales</taxon>
        <taxon>Campylobacteraceae</taxon>
        <taxon>Campylobacter</taxon>
    </lineage>
</organism>
<evidence type="ECO:0000259" key="5">
    <source>
        <dbReference type="Pfam" id="PF22780"/>
    </source>
</evidence>
<dbReference type="RefSeq" id="WP_106872372.1">
    <property type="nucleotide sequence ID" value="NZ_CP053841.1"/>
</dbReference>
<dbReference type="Proteomes" id="UP000240535">
    <property type="component" value="Unassembled WGS sequence"/>
</dbReference>
<dbReference type="OrthoDB" id="9773233at2"/>
<dbReference type="InterPro" id="IPR023166">
    <property type="entry name" value="BaiN-like_dom_sf"/>
</dbReference>
<proteinExistence type="predicted"/>
<keyword evidence="2" id="KW-0285">Flavoprotein</keyword>
<sequence length="410" mass="45530">MAKKKILIIGGGMAGMVATILLAKEGLKVTLFERNDKIGKKILATGNGRCNLTNANIKPSNYHSSTKNIFQDIFCQFDLEKTLNFLNDLGLETVKLESGKIYPQSMQAMSVVKALLFYANELGVEIIYNSRVKEIFHKDKFCIKADKKSFYGEYLVITTGGKSYASSGSSGDGYILAKSLGHSITQQMPSIVQLVTDNPYNKSLKGLRVDVEAKLINQKSGNLIRKEYGEILFTDYGISGPVTLQLSTMVAPLLKNGTILDVSVNFFPNFSFDNLDEVLIKRLTKFPLRTIEESLNGFINQRLIIPLLKYADVEHLKKAGNITKQERARLISAFKNYTFSVKDTYTWDQAQVTKGGVSCNEIYENTLESKLIKNLYFAGEILDIDGDCGGYNLQWAISSGAVVAYSILNS</sequence>
<dbReference type="InterPro" id="IPR057661">
    <property type="entry name" value="RsdA/BaiN/AoA(So)_Rossmann"/>
</dbReference>
<keyword evidence="7" id="KW-1185">Reference proteome</keyword>